<dbReference type="EMBL" id="ACCL02000019">
    <property type="protein sequence ID" value="EET59379.1"/>
    <property type="molecule type" value="Genomic_DNA"/>
</dbReference>
<protein>
    <submittedName>
        <fullName evidence="1">Uncharacterized protein</fullName>
    </submittedName>
</protein>
<sequence length="56" mass="6282">MPAGGRKQGGTTDYKLRPYAGRSFSFLRESNKPCEDKSAGLSRMLAYMQRHELLSS</sequence>
<comment type="caution">
    <text evidence="1">The sequence shown here is derived from an EMBL/GenBank/DDBJ whole genome shotgun (WGS) entry which is preliminary data.</text>
</comment>
<name>C6LJ59_9FIRM</name>
<reference evidence="1" key="1">
    <citation type="submission" date="2009-07" db="EMBL/GenBank/DDBJ databases">
        <authorList>
            <person name="Weinstock G."/>
            <person name="Sodergren E."/>
            <person name="Clifton S."/>
            <person name="Fulton L."/>
            <person name="Fulton B."/>
            <person name="Courtney L."/>
            <person name="Fronick C."/>
            <person name="Harrison M."/>
            <person name="Strong C."/>
            <person name="Farmer C."/>
            <person name="Delahaunty K."/>
            <person name="Markovic C."/>
            <person name="Hall O."/>
            <person name="Minx P."/>
            <person name="Tomlinson C."/>
            <person name="Mitreva M."/>
            <person name="Nelson J."/>
            <person name="Hou S."/>
            <person name="Wollam A."/>
            <person name="Pepin K.H."/>
            <person name="Johnson M."/>
            <person name="Bhonagiri V."/>
            <person name="Nash W.E."/>
            <person name="Warren W."/>
            <person name="Chinwalla A."/>
            <person name="Mardis E.R."/>
            <person name="Wilson R.K."/>
        </authorList>
    </citation>
    <scope>NUCLEOTIDE SEQUENCE [LARGE SCALE GENOMIC DNA]</scope>
    <source>
        <strain evidence="1">DSM 14469</strain>
    </source>
</reference>
<dbReference type="Proteomes" id="UP000005561">
    <property type="component" value="Unassembled WGS sequence"/>
</dbReference>
<evidence type="ECO:0000313" key="1">
    <source>
        <dbReference type="EMBL" id="EET59379.1"/>
    </source>
</evidence>
<keyword evidence="2" id="KW-1185">Reference proteome</keyword>
<evidence type="ECO:0000313" key="2">
    <source>
        <dbReference type="Proteomes" id="UP000005561"/>
    </source>
</evidence>
<gene>
    <name evidence="1" type="ORF">BRYFOR_08693</name>
</gene>
<accession>C6LJ59</accession>
<dbReference type="AlphaFoldDB" id="C6LJ59"/>
<organism evidence="1 2">
    <name type="scientific">Marvinbryantia formatexigens DSM 14469</name>
    <dbReference type="NCBI Taxonomy" id="478749"/>
    <lineage>
        <taxon>Bacteria</taxon>
        <taxon>Bacillati</taxon>
        <taxon>Bacillota</taxon>
        <taxon>Clostridia</taxon>
        <taxon>Lachnospirales</taxon>
        <taxon>Lachnospiraceae</taxon>
        <taxon>Marvinbryantia</taxon>
    </lineage>
</organism>
<proteinExistence type="predicted"/>